<keyword evidence="3" id="KW-1185">Reference proteome</keyword>
<evidence type="ECO:0000313" key="3">
    <source>
        <dbReference type="Proteomes" id="UP001457282"/>
    </source>
</evidence>
<proteinExistence type="predicted"/>
<gene>
    <name evidence="2" type="ORF">M0R45_006702</name>
</gene>
<dbReference type="AlphaFoldDB" id="A0AAW1YRB9"/>
<feature type="region of interest" description="Disordered" evidence="1">
    <location>
        <begin position="109"/>
        <end position="128"/>
    </location>
</feature>
<dbReference type="Proteomes" id="UP001457282">
    <property type="component" value="Unassembled WGS sequence"/>
</dbReference>
<protein>
    <submittedName>
        <fullName evidence="2">Uncharacterized protein</fullName>
    </submittedName>
</protein>
<evidence type="ECO:0000313" key="2">
    <source>
        <dbReference type="EMBL" id="KAK9951245.1"/>
    </source>
</evidence>
<accession>A0AAW1YRB9</accession>
<dbReference type="EMBL" id="JBEDUW010000001">
    <property type="protein sequence ID" value="KAK9951245.1"/>
    <property type="molecule type" value="Genomic_DNA"/>
</dbReference>
<sequence length="143" mass="15990">MPVAALVSSLQRRVLCHRPNVPFAQIHSHQPHRLSQPGAVAHSSSRHRLCPRALLSAVPSPRLCHRLPHRRHRRRFRILLPSTLPHHHRIQRCTTASLKLTASIHPKPSIARNYPRAQSPSPYPSPPSALLAGAKAHLNQAMV</sequence>
<comment type="caution">
    <text evidence="2">The sequence shown here is derived from an EMBL/GenBank/DDBJ whole genome shotgun (WGS) entry which is preliminary data.</text>
</comment>
<reference evidence="2 3" key="1">
    <citation type="journal article" date="2023" name="G3 (Bethesda)">
        <title>A chromosome-length genome assembly and annotation of blackberry (Rubus argutus, cv. 'Hillquist').</title>
        <authorList>
            <person name="Bruna T."/>
            <person name="Aryal R."/>
            <person name="Dudchenko O."/>
            <person name="Sargent D.J."/>
            <person name="Mead D."/>
            <person name="Buti M."/>
            <person name="Cavallini A."/>
            <person name="Hytonen T."/>
            <person name="Andres J."/>
            <person name="Pham M."/>
            <person name="Weisz D."/>
            <person name="Mascagni F."/>
            <person name="Usai G."/>
            <person name="Natali L."/>
            <person name="Bassil N."/>
            <person name="Fernandez G.E."/>
            <person name="Lomsadze A."/>
            <person name="Armour M."/>
            <person name="Olukolu B."/>
            <person name="Poorten T."/>
            <person name="Britton C."/>
            <person name="Davik J."/>
            <person name="Ashrafi H."/>
            <person name="Aiden E.L."/>
            <person name="Borodovsky M."/>
            <person name="Worthington M."/>
        </authorList>
    </citation>
    <scope>NUCLEOTIDE SEQUENCE [LARGE SCALE GENOMIC DNA]</scope>
    <source>
        <strain evidence="2">PI 553951</strain>
    </source>
</reference>
<organism evidence="2 3">
    <name type="scientific">Rubus argutus</name>
    <name type="common">Southern blackberry</name>
    <dbReference type="NCBI Taxonomy" id="59490"/>
    <lineage>
        <taxon>Eukaryota</taxon>
        <taxon>Viridiplantae</taxon>
        <taxon>Streptophyta</taxon>
        <taxon>Embryophyta</taxon>
        <taxon>Tracheophyta</taxon>
        <taxon>Spermatophyta</taxon>
        <taxon>Magnoliopsida</taxon>
        <taxon>eudicotyledons</taxon>
        <taxon>Gunneridae</taxon>
        <taxon>Pentapetalae</taxon>
        <taxon>rosids</taxon>
        <taxon>fabids</taxon>
        <taxon>Rosales</taxon>
        <taxon>Rosaceae</taxon>
        <taxon>Rosoideae</taxon>
        <taxon>Rosoideae incertae sedis</taxon>
        <taxon>Rubus</taxon>
    </lineage>
</organism>
<evidence type="ECO:0000256" key="1">
    <source>
        <dbReference type="SAM" id="MobiDB-lite"/>
    </source>
</evidence>
<name>A0AAW1YRB9_RUBAR</name>